<name>A0ABM9IDF5_9BACT</name>
<sequence length="57" mass="6660">MRGKIGQFLFDAMMTLLIAIAIDRFCPEPLRGWCRNGWQIIGNAMEEVVHWIGRLFH</sequence>
<dbReference type="EMBL" id="OX458932">
    <property type="protein sequence ID" value="CAI9085726.1"/>
    <property type="molecule type" value="Genomic_DNA"/>
</dbReference>
<gene>
    <name evidence="1" type="ORF">MFUM_1377</name>
</gene>
<evidence type="ECO:0000313" key="2">
    <source>
        <dbReference type="Proteomes" id="UP001161497"/>
    </source>
</evidence>
<keyword evidence="2" id="KW-1185">Reference proteome</keyword>
<dbReference type="Proteomes" id="UP001161497">
    <property type="component" value="Chromosome"/>
</dbReference>
<accession>A0ABM9IDF5</accession>
<proteinExistence type="predicted"/>
<protein>
    <submittedName>
        <fullName evidence="1">Uncharacterized protein</fullName>
    </submittedName>
</protein>
<dbReference type="RefSeq" id="WP_009057997.1">
    <property type="nucleotide sequence ID" value="NZ_JAHXRZ010000027.1"/>
</dbReference>
<reference evidence="1" key="1">
    <citation type="submission" date="2023-03" db="EMBL/GenBank/DDBJ databases">
        <authorList>
            <person name="Cremers G."/>
            <person name="Picone N."/>
        </authorList>
    </citation>
    <scope>NUCLEOTIDE SEQUENCE</scope>
    <source>
        <strain evidence="1">Sample_alias</strain>
    </source>
</reference>
<organism evidence="1 2">
    <name type="scientific">Candidatus Methylacidiphilum fumarolicum</name>
    <dbReference type="NCBI Taxonomy" id="591154"/>
    <lineage>
        <taxon>Bacteria</taxon>
        <taxon>Pseudomonadati</taxon>
        <taxon>Verrucomicrobiota</taxon>
        <taxon>Methylacidiphilae</taxon>
        <taxon>Methylacidiphilales</taxon>
        <taxon>Methylacidiphilaceae</taxon>
        <taxon>Methylacidiphilum (ex Ratnadevi et al. 2023)</taxon>
    </lineage>
</organism>
<evidence type="ECO:0000313" key="1">
    <source>
        <dbReference type="EMBL" id="CAI9085726.1"/>
    </source>
</evidence>